<evidence type="ECO:0000256" key="5">
    <source>
        <dbReference type="SAM" id="SignalP"/>
    </source>
</evidence>
<reference evidence="7" key="2">
    <citation type="submission" date="2023-01" db="EMBL/GenBank/DDBJ databases">
        <title>Draft genome sequence of Sulfitobacter pacificus strain NBRC 109915.</title>
        <authorList>
            <person name="Sun Q."/>
            <person name="Mori K."/>
        </authorList>
    </citation>
    <scope>NUCLEOTIDE SEQUENCE</scope>
    <source>
        <strain evidence="7">NBRC 109915</strain>
    </source>
</reference>
<organism evidence="7 8">
    <name type="scientific">Sulfitobacter pacificus</name>
    <dbReference type="NCBI Taxonomy" id="1499314"/>
    <lineage>
        <taxon>Bacteria</taxon>
        <taxon>Pseudomonadati</taxon>
        <taxon>Pseudomonadota</taxon>
        <taxon>Alphaproteobacteria</taxon>
        <taxon>Rhodobacterales</taxon>
        <taxon>Roseobacteraceae</taxon>
        <taxon>Sulfitobacter</taxon>
    </lineage>
</organism>
<dbReference type="PANTHER" id="PTHR36985:SF1">
    <property type="entry name" value="TRANSLOCATION AND ASSEMBLY MODULE SUBUNIT TAMB"/>
    <property type="match status" value="1"/>
</dbReference>
<evidence type="ECO:0000259" key="6">
    <source>
        <dbReference type="Pfam" id="PF04357"/>
    </source>
</evidence>
<dbReference type="Pfam" id="PF04357">
    <property type="entry name" value="TamB"/>
    <property type="match status" value="1"/>
</dbReference>
<keyword evidence="4" id="KW-0472">Membrane</keyword>
<evidence type="ECO:0000256" key="1">
    <source>
        <dbReference type="ARBA" id="ARBA00004167"/>
    </source>
</evidence>
<sequence length="1384" mass="143216">MRYLISLVTAFVITLGVISPAFAQNDDKSFLTRTIQDALSGAGRTVSIDGFRGALSSEASFQRMTIADEDGIWLTLENVVLDWNRSALLRGRLEVEQLTASRLDLPRLPIAETEALPDAEAAPFSLPDLPVSILLERFSIDRISLGAPILGEAAELTVTAAATLNDDVGKIDLQASRTDARPGSFEIKADFNRDDSILDLLLNLSEGKEGIAAKLLNIPGQPSVNLNVAGAGPLDDFTADVKVATDGQDRLAGQIILSAQTPRRASATPDRRVQADIGGDISALLAPRFRAFFGEDVALKIDALLQADGAVEIADFALQTEAADLAGKLSLNADKWPTLIDITGQIANPDGSAILLPVGGDGTTVNAVDLRVDYDASNGDAISATFDMTELSLVDLSIEKTTLALDGTLLGDAGRVGQFDGDVTFDMAGLNPRDTALAEALGRAIKGRANILYVEDQPLRISDLTLTGNDYGLTGNAQISGIDTGLSTQLDARLDARDLSRFSALAGRELDGQTELALQGEAGLLSGQFDLTAQGSTTDLALGIEQADAVMAGRTTLSLAATRNENGTVLRDLVLENEALSLTGGAQLRTEDSSAQADFRLNDISLVLPQYEGPVTVSATATQDSRGWSVDASTDGPYGATLTAKGLATGPDAALDFTADVPDVKPFADQIEGPVTAKGTLRNGPNGWSVATDATGPYQSRARLEGLVAPAVDLNFDVSLPDVQPLVPQVSGPLNATGQLRQTENGFFVDTQASGPYGAKATVEGLATGPNMALNFDVAVPNVAPIAPGINGSLAASGVVRQTPAGIMVDTQASGPYGAKATVEGLATGPNMQLVFDLSVPNVAPLAPGINGPLAANGTLRQTTRGIIVDTEASGPYASRASVRGTVTGPQANVDFTFAMPNIGALVEKVNGPLNLQGSARKQGNAWVVQSDATGPAGTQSRLTGRVNADGTLNMDAIGTAPLGLSRPFLAPRDLQGLARFDLSVNGRPALSSVSGTIQTSNATFTAPNLRVALQGIAADIRLSNNRAQIDVTGQASNGGNLNVNGGIVLGGALAADLAIGLQNIVLIDPKLYRSSVSGALRLAGPLTGGAQISGQVDVGETEISVPSTGLTSIGDIPPINHIGATRPVIATRRKAGIENVTTGADPAASSGAGFGLNVRVNAPNRIFVRGRGLDAELGGALTVTGSTNRVISAGRFDLLRGRLDILGKRFDLIDGSIQFRGDLVPYIRFVSATATRTGEVRVVVEGAADAPEVSFESTPEAPQDEVLAQLLFGRNLSEISPLQALQLANAVATLAGRGGKGVISQLRAGFGLDDLDVTTTDDGATAVRAGKYISDNVYTDVTAASDGTGEVSLNLDITSHLKGKATLGSDGNSGIGIFFEKDY</sequence>
<feature type="chain" id="PRO_5045355346" evidence="5">
    <location>
        <begin position="24"/>
        <end position="1384"/>
    </location>
</feature>
<evidence type="ECO:0000313" key="7">
    <source>
        <dbReference type="EMBL" id="GLQ26086.1"/>
    </source>
</evidence>
<evidence type="ECO:0000256" key="3">
    <source>
        <dbReference type="ARBA" id="ARBA00022989"/>
    </source>
</evidence>
<keyword evidence="3" id="KW-1133">Transmembrane helix</keyword>
<accession>A0ABQ5VG77</accession>
<evidence type="ECO:0000256" key="4">
    <source>
        <dbReference type="ARBA" id="ARBA00023136"/>
    </source>
</evidence>
<dbReference type="EMBL" id="BSNL01000001">
    <property type="protein sequence ID" value="GLQ26086.1"/>
    <property type="molecule type" value="Genomic_DNA"/>
</dbReference>
<keyword evidence="5" id="KW-0732">Signal</keyword>
<feature type="domain" description="Translocation and assembly module TamB C-terminal" evidence="6">
    <location>
        <begin position="1033"/>
        <end position="1384"/>
    </location>
</feature>
<keyword evidence="8" id="KW-1185">Reference proteome</keyword>
<comment type="subcellular location">
    <subcellularLocation>
        <location evidence="1">Membrane</location>
        <topology evidence="1">Single-pass membrane protein</topology>
    </subcellularLocation>
</comment>
<dbReference type="Proteomes" id="UP001161388">
    <property type="component" value="Unassembled WGS sequence"/>
</dbReference>
<dbReference type="InterPro" id="IPR007452">
    <property type="entry name" value="TamB_C"/>
</dbReference>
<feature type="signal peptide" evidence="5">
    <location>
        <begin position="1"/>
        <end position="23"/>
    </location>
</feature>
<evidence type="ECO:0000256" key="2">
    <source>
        <dbReference type="ARBA" id="ARBA00022692"/>
    </source>
</evidence>
<gene>
    <name evidence="7" type="ORF">GCM10007927_08890</name>
</gene>
<dbReference type="RefSeq" id="WP_284370956.1">
    <property type="nucleotide sequence ID" value="NZ_BSNL01000001.1"/>
</dbReference>
<evidence type="ECO:0000313" key="8">
    <source>
        <dbReference type="Proteomes" id="UP001161388"/>
    </source>
</evidence>
<proteinExistence type="predicted"/>
<protein>
    <submittedName>
        <fullName evidence="7">Translocation/assembly module TamB</fullName>
    </submittedName>
</protein>
<reference evidence="7" key="1">
    <citation type="journal article" date="2014" name="Int. J. Syst. Evol. Microbiol.">
        <title>Complete genome of a new Firmicutes species belonging to the dominant human colonic microbiota ('Ruminococcus bicirculans') reveals two chromosomes and a selective capacity to utilize plant glucans.</title>
        <authorList>
            <consortium name="NISC Comparative Sequencing Program"/>
            <person name="Wegmann U."/>
            <person name="Louis P."/>
            <person name="Goesmann A."/>
            <person name="Henrissat B."/>
            <person name="Duncan S.H."/>
            <person name="Flint H.J."/>
        </authorList>
    </citation>
    <scope>NUCLEOTIDE SEQUENCE</scope>
    <source>
        <strain evidence="7">NBRC 109915</strain>
    </source>
</reference>
<dbReference type="PANTHER" id="PTHR36985">
    <property type="entry name" value="TRANSLOCATION AND ASSEMBLY MODULE SUBUNIT TAMB"/>
    <property type="match status" value="1"/>
</dbReference>
<keyword evidence="2" id="KW-0812">Transmembrane</keyword>
<name>A0ABQ5VG77_9RHOB</name>
<comment type="caution">
    <text evidence="7">The sequence shown here is derived from an EMBL/GenBank/DDBJ whole genome shotgun (WGS) entry which is preliminary data.</text>
</comment>